<sequence>STDTGDGFGYVVPSGQSDLGADGRNGRIRRKKIRNEDITRGKEGRTDETEQYGDWNLKKENRERGGYYVSSLQLTELCVVLSQVVIYVSNSKKEDGGLVSASPQGEYRCEPKNCKCGPGGQNGKCGECADEVTDV</sequence>
<feature type="region of interest" description="Disordered" evidence="1">
    <location>
        <begin position="1"/>
        <end position="51"/>
    </location>
</feature>
<keyword evidence="3" id="KW-1185">Reference proteome</keyword>
<evidence type="ECO:0000313" key="3">
    <source>
        <dbReference type="Proteomes" id="UP000789570"/>
    </source>
</evidence>
<feature type="non-terminal residue" evidence="2">
    <location>
        <position position="1"/>
    </location>
</feature>
<protein>
    <submittedName>
        <fullName evidence="2">8953_t:CDS:1</fullName>
    </submittedName>
</protein>
<reference evidence="2" key="1">
    <citation type="submission" date="2021-06" db="EMBL/GenBank/DDBJ databases">
        <authorList>
            <person name="Kallberg Y."/>
            <person name="Tangrot J."/>
            <person name="Rosling A."/>
        </authorList>
    </citation>
    <scope>NUCLEOTIDE SEQUENCE</scope>
    <source>
        <strain evidence="2">UK204</strain>
    </source>
</reference>
<dbReference type="EMBL" id="CAJVPQ010012729">
    <property type="protein sequence ID" value="CAG8732884.1"/>
    <property type="molecule type" value="Genomic_DNA"/>
</dbReference>
<organism evidence="2 3">
    <name type="scientific">Funneliformis caledonium</name>
    <dbReference type="NCBI Taxonomy" id="1117310"/>
    <lineage>
        <taxon>Eukaryota</taxon>
        <taxon>Fungi</taxon>
        <taxon>Fungi incertae sedis</taxon>
        <taxon>Mucoromycota</taxon>
        <taxon>Glomeromycotina</taxon>
        <taxon>Glomeromycetes</taxon>
        <taxon>Glomerales</taxon>
        <taxon>Glomeraceae</taxon>
        <taxon>Funneliformis</taxon>
    </lineage>
</organism>
<feature type="non-terminal residue" evidence="2">
    <location>
        <position position="135"/>
    </location>
</feature>
<dbReference type="AlphaFoldDB" id="A0A9N9IEL7"/>
<accession>A0A9N9IEL7</accession>
<gene>
    <name evidence="2" type="ORF">FCALED_LOCUS15102</name>
</gene>
<evidence type="ECO:0000256" key="1">
    <source>
        <dbReference type="SAM" id="MobiDB-lite"/>
    </source>
</evidence>
<feature type="compositionally biased region" description="Basic and acidic residues" evidence="1">
    <location>
        <begin position="34"/>
        <end position="48"/>
    </location>
</feature>
<proteinExistence type="predicted"/>
<comment type="caution">
    <text evidence="2">The sequence shown here is derived from an EMBL/GenBank/DDBJ whole genome shotgun (WGS) entry which is preliminary data.</text>
</comment>
<evidence type="ECO:0000313" key="2">
    <source>
        <dbReference type="EMBL" id="CAG8732884.1"/>
    </source>
</evidence>
<name>A0A9N9IEL7_9GLOM</name>
<dbReference type="Proteomes" id="UP000789570">
    <property type="component" value="Unassembled WGS sequence"/>
</dbReference>